<sequence>MDILWGLLTLPYAPMRGLTAVVKVIAREAESQRYDPANIRRELEELDAAAAAGEITSQERDLRQQQVLDRLMGTGGGARSAAPGAGRAGDRPTRSEGPRGTGQRRRADRPGDPGRRRGR</sequence>
<dbReference type="OrthoDB" id="3541554at2"/>
<feature type="region of interest" description="Disordered" evidence="1">
    <location>
        <begin position="69"/>
        <end position="119"/>
    </location>
</feature>
<dbReference type="EMBL" id="LT607412">
    <property type="protein sequence ID" value="SCE90070.1"/>
    <property type="molecule type" value="Genomic_DNA"/>
</dbReference>
<dbReference type="RefSeq" id="WP_089018724.1">
    <property type="nucleotide sequence ID" value="NZ_LT607412.1"/>
</dbReference>
<dbReference type="Proteomes" id="UP000198243">
    <property type="component" value="Chromosome I"/>
</dbReference>
<dbReference type="Pfam" id="PF05120">
    <property type="entry name" value="GvpG"/>
    <property type="match status" value="1"/>
</dbReference>
<feature type="compositionally biased region" description="Basic and acidic residues" evidence="1">
    <location>
        <begin position="108"/>
        <end position="119"/>
    </location>
</feature>
<evidence type="ECO:0000256" key="1">
    <source>
        <dbReference type="SAM" id="MobiDB-lite"/>
    </source>
</evidence>
<feature type="compositionally biased region" description="Basic and acidic residues" evidence="1">
    <location>
        <begin position="88"/>
        <end position="97"/>
    </location>
</feature>
<keyword evidence="3" id="KW-1185">Reference proteome</keyword>
<dbReference type="AlphaFoldDB" id="A0A1C4W1H1"/>
<dbReference type="InterPro" id="IPR007804">
    <property type="entry name" value="GvpG"/>
</dbReference>
<evidence type="ECO:0000313" key="2">
    <source>
        <dbReference type="EMBL" id="SCE90070.1"/>
    </source>
</evidence>
<name>A0A1C4W1H1_9ACTN</name>
<proteinExistence type="predicted"/>
<protein>
    <submittedName>
        <fullName evidence="2">Gas vesicle protein G</fullName>
    </submittedName>
</protein>
<organism evidence="2 3">
    <name type="scientific">Micromonospora coriariae</name>
    <dbReference type="NCBI Taxonomy" id="285665"/>
    <lineage>
        <taxon>Bacteria</taxon>
        <taxon>Bacillati</taxon>
        <taxon>Actinomycetota</taxon>
        <taxon>Actinomycetes</taxon>
        <taxon>Micromonosporales</taxon>
        <taxon>Micromonosporaceae</taxon>
        <taxon>Micromonospora</taxon>
    </lineage>
</organism>
<reference evidence="3" key="1">
    <citation type="submission" date="2016-06" db="EMBL/GenBank/DDBJ databases">
        <authorList>
            <person name="Varghese N."/>
            <person name="Submissions Spin"/>
        </authorList>
    </citation>
    <scope>NUCLEOTIDE SEQUENCE [LARGE SCALE GENOMIC DNA]</scope>
    <source>
        <strain evidence="3">DSM 44875</strain>
    </source>
</reference>
<gene>
    <name evidence="2" type="ORF">GA0070607_2993</name>
</gene>
<evidence type="ECO:0000313" key="3">
    <source>
        <dbReference type="Proteomes" id="UP000198243"/>
    </source>
</evidence>
<accession>A0A1C4W1H1</accession>